<protein>
    <recommendedName>
        <fullName evidence="2">Link domain-containing protein</fullName>
    </recommendedName>
</protein>
<dbReference type="AlphaFoldDB" id="A0AAE0W1B0"/>
<dbReference type="GO" id="GO:0005540">
    <property type="term" value="F:hyaluronic acid binding"/>
    <property type="evidence" value="ECO:0007669"/>
    <property type="project" value="InterPro"/>
</dbReference>
<evidence type="ECO:0000313" key="3">
    <source>
        <dbReference type="EMBL" id="KAK3597796.1"/>
    </source>
</evidence>
<dbReference type="Pfam" id="PF00193">
    <property type="entry name" value="Xlink"/>
    <property type="match status" value="1"/>
</dbReference>
<dbReference type="GO" id="GO:0007155">
    <property type="term" value="P:cell adhesion"/>
    <property type="evidence" value="ECO:0007669"/>
    <property type="project" value="InterPro"/>
</dbReference>
<dbReference type="SMART" id="SM00445">
    <property type="entry name" value="LINK"/>
    <property type="match status" value="1"/>
</dbReference>
<reference evidence="3" key="1">
    <citation type="journal article" date="2021" name="Genome Biol. Evol.">
        <title>A High-Quality Reference Genome for a Parasitic Bivalve with Doubly Uniparental Inheritance (Bivalvia: Unionida).</title>
        <authorList>
            <person name="Smith C.H."/>
        </authorList>
    </citation>
    <scope>NUCLEOTIDE SEQUENCE</scope>
    <source>
        <strain evidence="3">CHS0354</strain>
    </source>
</reference>
<keyword evidence="4" id="KW-1185">Reference proteome</keyword>
<feature type="domain" description="Link" evidence="2">
    <location>
        <begin position="70"/>
        <end position="154"/>
    </location>
</feature>
<evidence type="ECO:0000256" key="1">
    <source>
        <dbReference type="ARBA" id="ARBA00023157"/>
    </source>
</evidence>
<dbReference type="SUPFAM" id="SSF56436">
    <property type="entry name" value="C-type lectin-like"/>
    <property type="match status" value="1"/>
</dbReference>
<dbReference type="Gene3D" id="3.10.100.10">
    <property type="entry name" value="Mannose-Binding Protein A, subunit A"/>
    <property type="match status" value="1"/>
</dbReference>
<dbReference type="InterPro" id="IPR000538">
    <property type="entry name" value="Link_dom"/>
</dbReference>
<dbReference type="PROSITE" id="PS50963">
    <property type="entry name" value="LINK_2"/>
    <property type="match status" value="1"/>
</dbReference>
<comment type="caution">
    <text evidence="3">The sequence shown here is derived from an EMBL/GenBank/DDBJ whole genome shotgun (WGS) entry which is preliminary data.</text>
</comment>
<evidence type="ECO:0000313" key="4">
    <source>
        <dbReference type="Proteomes" id="UP001195483"/>
    </source>
</evidence>
<dbReference type="InterPro" id="IPR016186">
    <property type="entry name" value="C-type_lectin-like/link_sf"/>
</dbReference>
<organism evidence="3 4">
    <name type="scientific">Potamilus streckersoni</name>
    <dbReference type="NCBI Taxonomy" id="2493646"/>
    <lineage>
        <taxon>Eukaryota</taxon>
        <taxon>Metazoa</taxon>
        <taxon>Spiralia</taxon>
        <taxon>Lophotrochozoa</taxon>
        <taxon>Mollusca</taxon>
        <taxon>Bivalvia</taxon>
        <taxon>Autobranchia</taxon>
        <taxon>Heteroconchia</taxon>
        <taxon>Palaeoheterodonta</taxon>
        <taxon>Unionida</taxon>
        <taxon>Unionoidea</taxon>
        <taxon>Unionidae</taxon>
        <taxon>Ambleminae</taxon>
        <taxon>Lampsilini</taxon>
        <taxon>Potamilus</taxon>
    </lineage>
</organism>
<keyword evidence="1" id="KW-1015">Disulfide bond</keyword>
<reference evidence="3" key="2">
    <citation type="journal article" date="2021" name="Genome Biol. Evol.">
        <title>Developing a high-quality reference genome for a parasitic bivalve with doubly uniparental inheritance (Bivalvia: Unionida).</title>
        <authorList>
            <person name="Smith C.H."/>
        </authorList>
    </citation>
    <scope>NUCLEOTIDE SEQUENCE</scope>
    <source>
        <strain evidence="3">CHS0354</strain>
        <tissue evidence="3">Mantle</tissue>
    </source>
</reference>
<dbReference type="EMBL" id="JAEAOA010000432">
    <property type="protein sequence ID" value="KAK3597796.1"/>
    <property type="molecule type" value="Genomic_DNA"/>
</dbReference>
<proteinExistence type="predicted"/>
<accession>A0AAE0W1B0</accession>
<gene>
    <name evidence="3" type="ORF">CHS0354_006164</name>
</gene>
<name>A0AAE0W1B0_9BIVA</name>
<reference evidence="3" key="3">
    <citation type="submission" date="2023-05" db="EMBL/GenBank/DDBJ databases">
        <authorList>
            <person name="Smith C.H."/>
        </authorList>
    </citation>
    <scope>NUCLEOTIDE SEQUENCE</scope>
    <source>
        <strain evidence="3">CHS0354</strain>
        <tissue evidence="3">Mantle</tissue>
    </source>
</reference>
<sequence>MPKIYPITIDIPLVARLQFCSHPVSRDVSRQQKDFNYHYSSFKGVSFGRYNIFGTKNKLTDFTLTLTGKIIRFVPARFNETTFTFDDARKACKNIASNTDIQKAVEVGDESCACGWVSNITMEAPNPNSSCEEYNRESTITRDSKNTWGVYCLNKY</sequence>
<evidence type="ECO:0000259" key="2">
    <source>
        <dbReference type="PROSITE" id="PS50963"/>
    </source>
</evidence>
<dbReference type="InterPro" id="IPR016187">
    <property type="entry name" value="CTDL_fold"/>
</dbReference>
<dbReference type="Proteomes" id="UP001195483">
    <property type="component" value="Unassembled WGS sequence"/>
</dbReference>